<dbReference type="Pfam" id="PF03542">
    <property type="entry name" value="Tuberin"/>
    <property type="match status" value="1"/>
</dbReference>
<dbReference type="InterPro" id="IPR027107">
    <property type="entry name" value="Tuberin/Ral-act_asu"/>
</dbReference>
<feature type="domain" description="Rap-GAP" evidence="3">
    <location>
        <begin position="1294"/>
        <end position="1520"/>
    </location>
</feature>
<dbReference type="PROSITE" id="PS50085">
    <property type="entry name" value="RAPGAP"/>
    <property type="match status" value="1"/>
</dbReference>
<proteinExistence type="predicted"/>
<feature type="region of interest" description="Disordered" evidence="2">
    <location>
        <begin position="1154"/>
        <end position="1194"/>
    </location>
</feature>
<dbReference type="Pfam" id="PF02145">
    <property type="entry name" value="Rap_GAP"/>
    <property type="match status" value="1"/>
</dbReference>
<dbReference type="PANTHER" id="PTHR10063:SF0">
    <property type="entry name" value="TUBERIN"/>
    <property type="match status" value="1"/>
</dbReference>
<dbReference type="Pfam" id="PF11864">
    <property type="entry name" value="DUF3384"/>
    <property type="match status" value="1"/>
</dbReference>
<dbReference type="EMBL" id="CP092871">
    <property type="protein sequence ID" value="UYV72209.1"/>
    <property type="molecule type" value="Genomic_DNA"/>
</dbReference>
<dbReference type="InterPro" id="IPR018515">
    <property type="entry name" value="Tuberin-type_domain"/>
</dbReference>
<dbReference type="Gene3D" id="3.40.50.11210">
    <property type="entry name" value="Rap/Ran-GAP"/>
    <property type="match status" value="1"/>
</dbReference>
<sequence>MTIRGFVMDEAMEEVVEEEMNRCFEALKKHQAIDVNYIDFLEVDKDIGSVVLPSEYLGKISPNMSKGGTRDKSVQEKLRQFFGISRSSSTSLSEGPAFKPQVYIIDTDKINDLGPENDVGVRIKTVQELTEPALTMMLQDNAIEVLCLKTQDLLDSSVHLREVRHIIWKFYSCIVAGQYEKLDLMRKSFYQLIVQHDTQEDLLPRLELLQAVTNGGKDILYFEDHIGNLLLQLLPQMVALNKLHYVLNLLLTMVKYNSAYLNKPVIMQLIHTIGILCIKTTSEDTAQQCLEVMDSVICYSHLPNESLEFFIDALCRSLKSESSNASFWKVMNNLLGTSLGHSGLHYLCSILRNHENFSEISLLKGALFHMRNFICNGRKVSNLLPSYRAILSSLLLVLESNNPQVGQEIIKTLSCYLKKHNSEIHILEWHLVLEILEKLLSQWESFSKVTPHFPQEILNTLLAHQQAQTSQERIYSIIDKYYMYCPEEIVINFLEYRFHRLYPYRDNWLQNLQVFLEKYYKQESRVAIRIKVIDLFSNMVHTLKFSYETVLMDQAVLQIFSNPEAETHIKFRVALVQFLTSLLLHSCTKRYKDVLEILERILHRPFAEVKRTPSGDALIHVNETDLEDIVVAVTALINIFKKSLLSGPPAQEVFIFRILNDHLQNNYAHLGSSENAALIRKRILGFLVQLRYNSNYQLGLTDSSDYSAYIVCAKKAGPLVLSPTSPMAGTIYGCQSLNMEPMYQSFLICLKQERDWSVLQPLLNKIPSTLQNRALVSKSIVNSMCSALCTLLADKAVCDTMRQTSPRFSKLELHSNIIPVLGAIALYEGEVDIYNQKLLINRLQAELVALPLAITVLTTCLLELQQTMMKLLPNVLLNFSKITATCAIALPILEFLMILQQLPHLYSNFVEDQYMSIFAVTLPYTNPIKFTKYIAFLAHRLIIIWFLKCRIPFRKDFAYYITKGLVANMIKPFDEQALMKGEEKAKSGGNISKAYYLEMLEPKRSLLAEFLLEKGQSQSWIVDNKIVTVTTSGCGLKSFKNGVCENPQTAVLVKIEEGINQPITSLGPQPDRLTHEVKMTSTYTALLSNACTVWWRGPSLQRKNLFPKFQKPHLRSLKVPVDCIESYRPEEEFSTIKDLKEIICMDKELAAPLRRTNSSPEMSGDVPPPPALLSKKDSAPKATATEQAKVETKEIPSRSMLSLELTQTTNPVKTTPPTCEPLPFFRDRGRTISVMSPVQTSKNTTPSGIAQSYPDSFRSGLSPSYVFLQFYQRFNACLGKPLLIPRDEAMQRSLKLLDHILPYEIHKFGVVYVGPGQSKDEAAFLLNPCGTLRYLEFIQRLGTKIILKDVDSRKTYLGGLDPETDGEFAVVYHDDIMQVIFHIATLIPNKSNDPKGNNKKLHLANDFVCIVFNESGEPFDVATIKSQFISVCLDIRPCGPDTQTVAVRTRDPTLAEKFGHLDPMLITDAQLAPLVRQLAIQADLLCSLSRDDLGGGTWHARLVKIKKLYQKVKELVPPSMEDDAAPPVGTYIGNFTEYL</sequence>
<gene>
    <name evidence="4" type="ORF">LAZ67_9002192</name>
</gene>
<evidence type="ECO:0000313" key="5">
    <source>
        <dbReference type="Proteomes" id="UP001235939"/>
    </source>
</evidence>
<keyword evidence="5" id="KW-1185">Reference proteome</keyword>
<evidence type="ECO:0000259" key="3">
    <source>
        <dbReference type="PROSITE" id="PS50085"/>
    </source>
</evidence>
<dbReference type="SUPFAM" id="SSF111347">
    <property type="entry name" value="Rap/Ran-GAP"/>
    <property type="match status" value="1"/>
</dbReference>
<name>A0ABY6KTL8_9ARAC</name>
<evidence type="ECO:0000256" key="1">
    <source>
        <dbReference type="ARBA" id="ARBA00022468"/>
    </source>
</evidence>
<dbReference type="InterPro" id="IPR024584">
    <property type="entry name" value="Tuberin_N"/>
</dbReference>
<protein>
    <submittedName>
        <fullName evidence="4">TSC2</fullName>
    </submittedName>
</protein>
<dbReference type="InterPro" id="IPR003913">
    <property type="entry name" value="Tuberin"/>
</dbReference>
<dbReference type="PRINTS" id="PR01431">
    <property type="entry name" value="TUBERIN"/>
</dbReference>
<keyword evidence="1" id="KW-0343">GTPase activation</keyword>
<reference evidence="4 5" key="1">
    <citation type="submission" date="2022-01" db="EMBL/GenBank/DDBJ databases">
        <title>A chromosomal length assembly of Cordylochernes scorpioides.</title>
        <authorList>
            <person name="Zeh D."/>
            <person name="Zeh J."/>
        </authorList>
    </citation>
    <scope>NUCLEOTIDE SEQUENCE [LARGE SCALE GENOMIC DNA]</scope>
    <source>
        <strain evidence="4">IN4F17</strain>
        <tissue evidence="4">Whole Body</tissue>
    </source>
</reference>
<evidence type="ECO:0000256" key="2">
    <source>
        <dbReference type="SAM" id="MobiDB-lite"/>
    </source>
</evidence>
<dbReference type="PANTHER" id="PTHR10063">
    <property type="entry name" value="TUBERIN"/>
    <property type="match status" value="1"/>
</dbReference>
<evidence type="ECO:0000313" key="4">
    <source>
        <dbReference type="EMBL" id="UYV72209.1"/>
    </source>
</evidence>
<dbReference type="InterPro" id="IPR000331">
    <property type="entry name" value="Rap/Ran_GAP_dom"/>
</dbReference>
<dbReference type="SUPFAM" id="SSF48371">
    <property type="entry name" value="ARM repeat"/>
    <property type="match status" value="1"/>
</dbReference>
<dbReference type="Proteomes" id="UP001235939">
    <property type="component" value="Chromosome 09"/>
</dbReference>
<dbReference type="InterPro" id="IPR016024">
    <property type="entry name" value="ARM-type_fold"/>
</dbReference>
<accession>A0ABY6KTL8</accession>
<dbReference type="InterPro" id="IPR035974">
    <property type="entry name" value="Rap/Ran-GAP_sf"/>
</dbReference>
<organism evidence="4 5">
    <name type="scientific">Cordylochernes scorpioides</name>
    <dbReference type="NCBI Taxonomy" id="51811"/>
    <lineage>
        <taxon>Eukaryota</taxon>
        <taxon>Metazoa</taxon>
        <taxon>Ecdysozoa</taxon>
        <taxon>Arthropoda</taxon>
        <taxon>Chelicerata</taxon>
        <taxon>Arachnida</taxon>
        <taxon>Pseudoscorpiones</taxon>
        <taxon>Cheliferoidea</taxon>
        <taxon>Chernetidae</taxon>
        <taxon>Cordylochernes</taxon>
    </lineage>
</organism>